<dbReference type="OrthoDB" id="7502553at2"/>
<dbReference type="EMBL" id="VAUO01000005">
    <property type="protein sequence ID" value="TLP60006.1"/>
    <property type="molecule type" value="Genomic_DNA"/>
</dbReference>
<evidence type="ECO:0000313" key="1">
    <source>
        <dbReference type="EMBL" id="TLP60006.1"/>
    </source>
</evidence>
<dbReference type="InterPro" id="IPR029033">
    <property type="entry name" value="His_PPase_superfam"/>
</dbReference>
<dbReference type="SMART" id="SM00855">
    <property type="entry name" value="PGAM"/>
    <property type="match status" value="1"/>
</dbReference>
<name>A0A5R8Z4Z3_9PSED</name>
<dbReference type="Pfam" id="PF00300">
    <property type="entry name" value="His_Phos_1"/>
    <property type="match status" value="1"/>
</dbReference>
<dbReference type="InterPro" id="IPR013078">
    <property type="entry name" value="His_Pase_superF_clade-1"/>
</dbReference>
<protein>
    <submittedName>
        <fullName evidence="1">Histidine phosphatase family protein</fullName>
    </submittedName>
</protein>
<proteinExistence type="predicted"/>
<sequence>MKAIQLTLVCHGMTEAQRLGRFALDAEPLHEAVMPLPGLSTRAQGLCAPELRTQATAQGLQLQASVDERLRDCDLGRWRGLALKQLPQAALQAWMSDPHAAPHGGESVAALCVRVAHWMDSALVPGEWIAVTHPMVMRAAMLHALGAALESFHRIDVRPLAQVRFSHYGQWRVQLCATEPAEQSPNPTPPL</sequence>
<gene>
    <name evidence="1" type="ORF">FEM01_12415</name>
</gene>
<evidence type="ECO:0000313" key="2">
    <source>
        <dbReference type="Proteomes" id="UP000309819"/>
    </source>
</evidence>
<dbReference type="Proteomes" id="UP000309819">
    <property type="component" value="Unassembled WGS sequence"/>
</dbReference>
<dbReference type="RefSeq" id="WP_138219734.1">
    <property type="nucleotide sequence ID" value="NZ_VAUO01000005.1"/>
</dbReference>
<dbReference type="Gene3D" id="3.40.50.1240">
    <property type="entry name" value="Phosphoglycerate mutase-like"/>
    <property type="match status" value="1"/>
</dbReference>
<accession>A0A5R8Z4Z3</accession>
<dbReference type="SUPFAM" id="SSF53254">
    <property type="entry name" value="Phosphoglycerate mutase-like"/>
    <property type="match status" value="1"/>
</dbReference>
<keyword evidence="2" id="KW-1185">Reference proteome</keyword>
<reference evidence="1 2" key="1">
    <citation type="submission" date="2019-05" db="EMBL/GenBank/DDBJ databases">
        <title>Pseudomonas sp. SC006 isolated from lettuce that can produce HBGAs.</title>
        <authorList>
            <person name="Wang D."/>
            <person name="Liao N."/>
            <person name="Liu D."/>
            <person name="Zhang Z."/>
            <person name="Zou S."/>
        </authorList>
    </citation>
    <scope>NUCLEOTIDE SEQUENCE [LARGE SCALE GENOMIC DNA]</scope>
    <source>
        <strain evidence="1 2">SC006</strain>
    </source>
</reference>
<comment type="caution">
    <text evidence="1">The sequence shown here is derived from an EMBL/GenBank/DDBJ whole genome shotgun (WGS) entry which is preliminary data.</text>
</comment>
<organism evidence="1 2">
    <name type="scientific">Pseudomonas mosselii</name>
    <dbReference type="NCBI Taxonomy" id="78327"/>
    <lineage>
        <taxon>Bacteria</taxon>
        <taxon>Pseudomonadati</taxon>
        <taxon>Pseudomonadota</taxon>
        <taxon>Gammaproteobacteria</taxon>
        <taxon>Pseudomonadales</taxon>
        <taxon>Pseudomonadaceae</taxon>
        <taxon>Pseudomonas</taxon>
    </lineage>
</organism>
<dbReference type="AlphaFoldDB" id="A0A5R8Z4Z3"/>